<reference evidence="6 7" key="1">
    <citation type="submission" date="2018-03" db="EMBL/GenBank/DDBJ databases">
        <title>The Complete Genome of Celeribacter baekdonensis strain LH4, a Thiosulfate-Oxidizing Alphaproteobacterium Isolated from Gulf of Mexico Continental Slope Sediments.</title>
        <authorList>
            <person name="Flood B.E."/>
            <person name="Bailey J.V."/>
            <person name="Leprich D."/>
        </authorList>
    </citation>
    <scope>NUCLEOTIDE SEQUENCE [LARGE SCALE GENOMIC DNA]</scope>
    <source>
        <strain evidence="6 7">LH4</strain>
    </source>
</reference>
<evidence type="ECO:0000256" key="1">
    <source>
        <dbReference type="ARBA" id="ARBA00005495"/>
    </source>
</evidence>
<dbReference type="InterPro" id="IPR011057">
    <property type="entry name" value="Mss4-like_sf"/>
</dbReference>
<dbReference type="SUPFAM" id="SSF51316">
    <property type="entry name" value="Mss4-like"/>
    <property type="match status" value="1"/>
</dbReference>
<sequence>MSLEKEMHGRCTCGEIEYALGDSFMCVHSCHCTWCQRETGSAFALNGLIERAKLTVIKGTPEEVETASNSGKGQTIVRCPSCHVALWSHYSGAGRALAFVRVGTLDQAREITPDVFIFTSTAVPWMRFPDGAKVYPNYYSTKEVWTPEAIARRNVALGRM</sequence>
<keyword evidence="4" id="KW-0456">Lyase</keyword>
<evidence type="ECO:0000256" key="3">
    <source>
        <dbReference type="ARBA" id="ARBA00022833"/>
    </source>
</evidence>
<proteinExistence type="inferred from homology"/>
<dbReference type="GO" id="GO:0016846">
    <property type="term" value="F:carbon-sulfur lyase activity"/>
    <property type="evidence" value="ECO:0007669"/>
    <property type="project" value="InterPro"/>
</dbReference>
<dbReference type="PANTHER" id="PTHR33337">
    <property type="entry name" value="GFA DOMAIN-CONTAINING PROTEIN"/>
    <property type="match status" value="1"/>
</dbReference>
<evidence type="ECO:0000259" key="5">
    <source>
        <dbReference type="PROSITE" id="PS51891"/>
    </source>
</evidence>
<comment type="similarity">
    <text evidence="1">Belongs to the Gfa family.</text>
</comment>
<dbReference type="PANTHER" id="PTHR33337:SF33">
    <property type="entry name" value="CENP-V_GFA DOMAIN-CONTAINING PROTEIN"/>
    <property type="match status" value="1"/>
</dbReference>
<dbReference type="KEGG" id="cbak:DA792_12785"/>
<dbReference type="Pfam" id="PF04828">
    <property type="entry name" value="GFA"/>
    <property type="match status" value="1"/>
</dbReference>
<evidence type="ECO:0000313" key="7">
    <source>
        <dbReference type="Proteomes" id="UP000241447"/>
    </source>
</evidence>
<name>A0A2R4M3Q2_9RHOB</name>
<dbReference type="OrthoDB" id="9807246at2"/>
<keyword evidence="2" id="KW-0479">Metal-binding</keyword>
<feature type="domain" description="CENP-V/GFA" evidence="5">
    <location>
        <begin position="7"/>
        <end position="126"/>
    </location>
</feature>
<gene>
    <name evidence="6" type="ORF">DA792_12785</name>
</gene>
<dbReference type="EMBL" id="CP028475">
    <property type="protein sequence ID" value="AVW91844.1"/>
    <property type="molecule type" value="Genomic_DNA"/>
</dbReference>
<dbReference type="AlphaFoldDB" id="A0A2R4M3Q2"/>
<dbReference type="InterPro" id="IPR006913">
    <property type="entry name" value="CENP-V/GFA"/>
</dbReference>
<evidence type="ECO:0000256" key="4">
    <source>
        <dbReference type="ARBA" id="ARBA00023239"/>
    </source>
</evidence>
<protein>
    <submittedName>
        <fullName evidence="6">Aldehyde-activating protein</fullName>
    </submittedName>
</protein>
<evidence type="ECO:0000256" key="2">
    <source>
        <dbReference type="ARBA" id="ARBA00022723"/>
    </source>
</evidence>
<dbReference type="Proteomes" id="UP000241447">
    <property type="component" value="Chromosome"/>
</dbReference>
<dbReference type="RefSeq" id="WP_107720272.1">
    <property type="nucleotide sequence ID" value="NZ_CP028475.1"/>
</dbReference>
<dbReference type="PROSITE" id="PS51891">
    <property type="entry name" value="CENP_V_GFA"/>
    <property type="match status" value="1"/>
</dbReference>
<dbReference type="Gene3D" id="3.90.1590.10">
    <property type="entry name" value="glutathione-dependent formaldehyde- activating enzyme (gfa)"/>
    <property type="match status" value="1"/>
</dbReference>
<evidence type="ECO:0000313" key="6">
    <source>
        <dbReference type="EMBL" id="AVW91844.1"/>
    </source>
</evidence>
<accession>A0A2R4M3Q2</accession>
<keyword evidence="3" id="KW-0862">Zinc</keyword>
<organism evidence="6 7">
    <name type="scientific">Celeribacter baekdonensis</name>
    <dbReference type="NCBI Taxonomy" id="875171"/>
    <lineage>
        <taxon>Bacteria</taxon>
        <taxon>Pseudomonadati</taxon>
        <taxon>Pseudomonadota</taxon>
        <taxon>Alphaproteobacteria</taxon>
        <taxon>Rhodobacterales</taxon>
        <taxon>Roseobacteraceae</taxon>
        <taxon>Celeribacter</taxon>
    </lineage>
</organism>
<dbReference type="GO" id="GO:0046872">
    <property type="term" value="F:metal ion binding"/>
    <property type="evidence" value="ECO:0007669"/>
    <property type="project" value="UniProtKB-KW"/>
</dbReference>